<dbReference type="EMBL" id="ML977613">
    <property type="protein sequence ID" value="KAF1997494.1"/>
    <property type="molecule type" value="Genomic_DNA"/>
</dbReference>
<feature type="transmembrane region" description="Helical" evidence="6">
    <location>
        <begin position="132"/>
        <end position="151"/>
    </location>
</feature>
<dbReference type="PROSITE" id="PS50850">
    <property type="entry name" value="MFS"/>
    <property type="match status" value="1"/>
</dbReference>
<proteinExistence type="inferred from homology"/>
<feature type="transmembrane region" description="Helical" evidence="6">
    <location>
        <begin position="101"/>
        <end position="120"/>
    </location>
</feature>
<evidence type="ECO:0000256" key="6">
    <source>
        <dbReference type="SAM" id="Phobius"/>
    </source>
</evidence>
<feature type="transmembrane region" description="Helical" evidence="6">
    <location>
        <begin position="65"/>
        <end position="89"/>
    </location>
</feature>
<keyword evidence="5 6" id="KW-0472">Membrane</keyword>
<feature type="transmembrane region" description="Helical" evidence="6">
    <location>
        <begin position="359"/>
        <end position="384"/>
    </location>
</feature>
<name>A0A6A5W9F3_9PLEO</name>
<dbReference type="GO" id="GO:0022857">
    <property type="term" value="F:transmembrane transporter activity"/>
    <property type="evidence" value="ECO:0007669"/>
    <property type="project" value="InterPro"/>
</dbReference>
<dbReference type="InterPro" id="IPR011701">
    <property type="entry name" value="MFS"/>
</dbReference>
<evidence type="ECO:0000313" key="9">
    <source>
        <dbReference type="Proteomes" id="UP000799779"/>
    </source>
</evidence>
<feature type="transmembrane region" description="Helical" evidence="6">
    <location>
        <begin position="190"/>
        <end position="214"/>
    </location>
</feature>
<evidence type="ECO:0000256" key="2">
    <source>
        <dbReference type="ARBA" id="ARBA00007520"/>
    </source>
</evidence>
<dbReference type="Gene3D" id="1.20.1250.20">
    <property type="entry name" value="MFS general substrate transporter like domains"/>
    <property type="match status" value="2"/>
</dbReference>
<feature type="transmembrane region" description="Helical" evidence="6">
    <location>
        <begin position="220"/>
        <end position="240"/>
    </location>
</feature>
<sequence length="586" mass="62358">MATTTTTIELTILPTFADPITPAPPPGSILTPEEFTLTPVISLQQNLADPTDASPKTKKSKAFKAAFASVCVCSFASLLDTVIVATALPAISTSLNAPSNQAYWCGTGFLFAQAISQPVYGALSGTFGRKACLLFALGVFIIASVFCATATSIEWLIVARVFQGIGAGGNNAMVSVIVTDMVPLSERGEYIGYLSVSGALASVSGNMIGAAVAGRSNWRIIFWINLPICVPAFLGIYYFLHLELESESVVAKLKKIDWIGIVMLTGPCLGLLYGITSGNIVFSWTSPQILSAVIIGILGIAGFFAYEAKIPKLPMIPVRIFMNRTSNGAYFCSFMMGFVLWAMQYYLILYFLVSRRHSLLGAGVCMLPGTLTLAASGLVAALIIMKTQKFKYLHTIGWALMTLGFGLITTLSPTSNGAMQFGYQAIYGLGGGAVFLARICAVQASQEDEDVGMATALISFITSIGQAFGVGVGGVIFQNLWSARINSAVSSNLIPKQYVLGPQEVEMAGSLIQAFPVEIQHVYTAIMAQVIDRFFVVLTIFSGVAFLVSLGVKDLGMTKETKSAQKFSENALGQRVDGETDPSLAV</sequence>
<evidence type="ECO:0000256" key="5">
    <source>
        <dbReference type="ARBA" id="ARBA00023136"/>
    </source>
</evidence>
<evidence type="ECO:0000256" key="4">
    <source>
        <dbReference type="ARBA" id="ARBA00022989"/>
    </source>
</evidence>
<dbReference type="InterPro" id="IPR020846">
    <property type="entry name" value="MFS_dom"/>
</dbReference>
<feature type="transmembrane region" description="Helical" evidence="6">
    <location>
        <begin position="157"/>
        <end position="178"/>
    </location>
</feature>
<protein>
    <submittedName>
        <fullName evidence="8">MFS general substrate transporter</fullName>
    </submittedName>
</protein>
<evidence type="ECO:0000313" key="8">
    <source>
        <dbReference type="EMBL" id="KAF1997494.1"/>
    </source>
</evidence>
<feature type="domain" description="Major facilitator superfamily (MFS) profile" evidence="7">
    <location>
        <begin position="66"/>
        <end position="557"/>
    </location>
</feature>
<keyword evidence="3 6" id="KW-0812">Transmembrane</keyword>
<keyword evidence="9" id="KW-1185">Reference proteome</keyword>
<dbReference type="PANTHER" id="PTHR23501:SF102">
    <property type="entry name" value="DRUG TRANSPORTER, PUTATIVE (AFU_ORTHOLOGUE AFUA_3G08530)-RELATED"/>
    <property type="match status" value="1"/>
</dbReference>
<dbReference type="AlphaFoldDB" id="A0A6A5W9F3"/>
<comment type="subcellular location">
    <subcellularLocation>
        <location evidence="1">Membrane</location>
        <topology evidence="1">Multi-pass membrane protein</topology>
    </subcellularLocation>
</comment>
<evidence type="ECO:0000256" key="3">
    <source>
        <dbReference type="ARBA" id="ARBA00022692"/>
    </source>
</evidence>
<feature type="transmembrane region" description="Helical" evidence="6">
    <location>
        <begin position="534"/>
        <end position="552"/>
    </location>
</feature>
<accession>A0A6A5W9F3</accession>
<feature type="transmembrane region" description="Helical" evidence="6">
    <location>
        <begin position="421"/>
        <end position="441"/>
    </location>
</feature>
<feature type="transmembrane region" description="Helical" evidence="6">
    <location>
        <begin position="453"/>
        <end position="477"/>
    </location>
</feature>
<dbReference type="GO" id="GO:0005886">
    <property type="term" value="C:plasma membrane"/>
    <property type="evidence" value="ECO:0007669"/>
    <property type="project" value="TreeGrafter"/>
</dbReference>
<dbReference type="Pfam" id="PF07690">
    <property type="entry name" value="MFS_1"/>
    <property type="match status" value="1"/>
</dbReference>
<reference evidence="8" key="1">
    <citation type="journal article" date="2020" name="Stud. Mycol.">
        <title>101 Dothideomycetes genomes: a test case for predicting lifestyles and emergence of pathogens.</title>
        <authorList>
            <person name="Haridas S."/>
            <person name="Albert R."/>
            <person name="Binder M."/>
            <person name="Bloem J."/>
            <person name="Labutti K."/>
            <person name="Salamov A."/>
            <person name="Andreopoulos B."/>
            <person name="Baker S."/>
            <person name="Barry K."/>
            <person name="Bills G."/>
            <person name="Bluhm B."/>
            <person name="Cannon C."/>
            <person name="Castanera R."/>
            <person name="Culley D."/>
            <person name="Daum C."/>
            <person name="Ezra D."/>
            <person name="Gonzalez J."/>
            <person name="Henrissat B."/>
            <person name="Kuo A."/>
            <person name="Liang C."/>
            <person name="Lipzen A."/>
            <person name="Lutzoni F."/>
            <person name="Magnuson J."/>
            <person name="Mondo S."/>
            <person name="Nolan M."/>
            <person name="Ohm R."/>
            <person name="Pangilinan J."/>
            <person name="Park H.-J."/>
            <person name="Ramirez L."/>
            <person name="Alfaro M."/>
            <person name="Sun H."/>
            <person name="Tritt A."/>
            <person name="Yoshinaga Y."/>
            <person name="Zwiers L.-H."/>
            <person name="Turgeon B."/>
            <person name="Goodwin S."/>
            <person name="Spatafora J."/>
            <person name="Crous P."/>
            <person name="Grigoriev I."/>
        </authorList>
    </citation>
    <scope>NUCLEOTIDE SEQUENCE</scope>
    <source>
        <strain evidence="8">CBS 123094</strain>
    </source>
</reference>
<feature type="transmembrane region" description="Helical" evidence="6">
    <location>
        <begin position="261"/>
        <end position="282"/>
    </location>
</feature>
<dbReference type="SUPFAM" id="SSF103473">
    <property type="entry name" value="MFS general substrate transporter"/>
    <property type="match status" value="1"/>
</dbReference>
<dbReference type="InterPro" id="IPR036259">
    <property type="entry name" value="MFS_trans_sf"/>
</dbReference>
<dbReference type="OrthoDB" id="10021397at2759"/>
<evidence type="ECO:0000259" key="7">
    <source>
        <dbReference type="PROSITE" id="PS50850"/>
    </source>
</evidence>
<dbReference type="PANTHER" id="PTHR23501">
    <property type="entry name" value="MAJOR FACILITATOR SUPERFAMILY"/>
    <property type="match status" value="1"/>
</dbReference>
<dbReference type="PRINTS" id="PR01036">
    <property type="entry name" value="TCRTETB"/>
</dbReference>
<dbReference type="Proteomes" id="UP000799779">
    <property type="component" value="Unassembled WGS sequence"/>
</dbReference>
<evidence type="ECO:0000256" key="1">
    <source>
        <dbReference type="ARBA" id="ARBA00004141"/>
    </source>
</evidence>
<feature type="transmembrane region" description="Helical" evidence="6">
    <location>
        <begin position="396"/>
        <end position="415"/>
    </location>
</feature>
<feature type="transmembrane region" description="Helical" evidence="6">
    <location>
        <begin position="329"/>
        <end position="353"/>
    </location>
</feature>
<keyword evidence="4 6" id="KW-1133">Transmembrane helix</keyword>
<organism evidence="8 9">
    <name type="scientific">Amniculicola lignicola CBS 123094</name>
    <dbReference type="NCBI Taxonomy" id="1392246"/>
    <lineage>
        <taxon>Eukaryota</taxon>
        <taxon>Fungi</taxon>
        <taxon>Dikarya</taxon>
        <taxon>Ascomycota</taxon>
        <taxon>Pezizomycotina</taxon>
        <taxon>Dothideomycetes</taxon>
        <taxon>Pleosporomycetidae</taxon>
        <taxon>Pleosporales</taxon>
        <taxon>Amniculicolaceae</taxon>
        <taxon>Amniculicola</taxon>
    </lineage>
</organism>
<feature type="transmembrane region" description="Helical" evidence="6">
    <location>
        <begin position="288"/>
        <end position="308"/>
    </location>
</feature>
<comment type="similarity">
    <text evidence="2">Belongs to the major facilitator superfamily. TCR/Tet family.</text>
</comment>
<gene>
    <name evidence="8" type="ORF">P154DRAFT_622466</name>
</gene>